<keyword evidence="2" id="KW-1185">Reference proteome</keyword>
<gene>
    <name evidence="1" type="ORF">Mic7113_6529</name>
</gene>
<dbReference type="KEGG" id="mic:Mic7113_6529"/>
<evidence type="ECO:0000313" key="1">
    <source>
        <dbReference type="EMBL" id="AFZ22107.1"/>
    </source>
</evidence>
<dbReference type="HOGENOM" id="CLU_1223587_0_0_3"/>
<dbReference type="Proteomes" id="UP000010471">
    <property type="component" value="Plasmid pMIC7113.02"/>
</dbReference>
<geneLocation type="plasmid" evidence="1 2">
    <name>pMIC7113.02</name>
</geneLocation>
<sequence>MKAPTQLRTERGYLKDMKLSVLHSTPRPGRITSLASPNETQANLKKQIGRSPIKDLPINVNVMYTLQAIALAIVLSYRHFYRRHFQCHDTRYVGTHAMSLQMHTLCHFKCTRNATSNKHVMSLQINTLCHFKCTRYVTSNAHVMSAHTLCHFQCTRYITSNEHIMLLQMHTQCHNECHFKCTRYVSIHVMSLPMYTIIPLFDYRSSRSNQQLELISNLYTVNQGGK</sequence>
<proteinExistence type="predicted"/>
<reference evidence="1 2" key="1">
    <citation type="submission" date="2012-06" db="EMBL/GenBank/DDBJ databases">
        <title>Finished plasmid 2 of genome of Microcoleus sp. PCC 7113.</title>
        <authorList>
            <consortium name="US DOE Joint Genome Institute"/>
            <person name="Gugger M."/>
            <person name="Coursin T."/>
            <person name="Rippka R."/>
            <person name="Tandeau De Marsac N."/>
            <person name="Huntemann M."/>
            <person name="Wei C.-L."/>
            <person name="Han J."/>
            <person name="Detter J.C."/>
            <person name="Han C."/>
            <person name="Tapia R."/>
            <person name="Chen A."/>
            <person name="Kyrpides N."/>
            <person name="Mavromatis K."/>
            <person name="Markowitz V."/>
            <person name="Szeto E."/>
            <person name="Ivanova N."/>
            <person name="Pagani I."/>
            <person name="Pati A."/>
            <person name="Goodwin L."/>
            <person name="Nordberg H.P."/>
            <person name="Cantor M.N."/>
            <person name="Hua S.X."/>
            <person name="Woyke T."/>
            <person name="Kerfeld C.A."/>
        </authorList>
    </citation>
    <scope>NUCLEOTIDE SEQUENCE [LARGE SCALE GENOMIC DNA]</scope>
    <source>
        <strain evidence="1 2">PCC 7113</strain>
        <plasmid evidence="1 2">pMIC7113.02</plasmid>
    </source>
</reference>
<evidence type="ECO:0000313" key="2">
    <source>
        <dbReference type="Proteomes" id="UP000010471"/>
    </source>
</evidence>
<name>K9WRE6_9CYAN</name>
<dbReference type="AlphaFoldDB" id="K9WRE6"/>
<organism evidence="1 2">
    <name type="scientific">Allocoleopsis franciscana PCC 7113</name>
    <dbReference type="NCBI Taxonomy" id="1173027"/>
    <lineage>
        <taxon>Bacteria</taxon>
        <taxon>Bacillati</taxon>
        <taxon>Cyanobacteriota</taxon>
        <taxon>Cyanophyceae</taxon>
        <taxon>Coleofasciculales</taxon>
        <taxon>Coleofasciculaceae</taxon>
        <taxon>Allocoleopsis</taxon>
        <taxon>Allocoleopsis franciscana</taxon>
    </lineage>
</organism>
<dbReference type="EMBL" id="CP003632">
    <property type="protein sequence ID" value="AFZ22107.1"/>
    <property type="molecule type" value="Genomic_DNA"/>
</dbReference>
<protein>
    <submittedName>
        <fullName evidence="1">Uncharacterized protein</fullName>
    </submittedName>
</protein>
<accession>K9WRE6</accession>
<keyword evidence="1" id="KW-0614">Plasmid</keyword>